<accession>A0A9N9G901</accession>
<keyword evidence="2" id="KW-1185">Reference proteome</keyword>
<sequence>MNDNEIKIACLGSNKDKIPNTSITTQSHYVFNEQETQAFKIKYDDPRNDVLIFVVLGMLLVMNKKMSGLSNTASTTAFRRLSAKCGISISSAKVGGKQKASGRGISIIPGRNVNEQFVGVDAVEETDSVSEELLFLLISMLSLGPKPELLTINPLVEDIFMV</sequence>
<comment type="caution">
    <text evidence="1">The sequence shown here is derived from an EMBL/GenBank/DDBJ whole genome shotgun (WGS) entry which is preliminary data.</text>
</comment>
<reference evidence="1" key="1">
    <citation type="submission" date="2021-06" db="EMBL/GenBank/DDBJ databases">
        <authorList>
            <person name="Kallberg Y."/>
            <person name="Tangrot J."/>
            <person name="Rosling A."/>
        </authorList>
    </citation>
    <scope>NUCLEOTIDE SEQUENCE</scope>
    <source>
        <strain evidence="1">FL130A</strain>
    </source>
</reference>
<gene>
    <name evidence="1" type="ORF">ALEPTO_LOCUS7475</name>
</gene>
<organism evidence="1 2">
    <name type="scientific">Ambispora leptoticha</name>
    <dbReference type="NCBI Taxonomy" id="144679"/>
    <lineage>
        <taxon>Eukaryota</taxon>
        <taxon>Fungi</taxon>
        <taxon>Fungi incertae sedis</taxon>
        <taxon>Mucoromycota</taxon>
        <taxon>Glomeromycotina</taxon>
        <taxon>Glomeromycetes</taxon>
        <taxon>Archaeosporales</taxon>
        <taxon>Ambisporaceae</taxon>
        <taxon>Ambispora</taxon>
    </lineage>
</organism>
<evidence type="ECO:0000313" key="1">
    <source>
        <dbReference type="EMBL" id="CAG8585742.1"/>
    </source>
</evidence>
<name>A0A9N9G901_9GLOM</name>
<dbReference type="AlphaFoldDB" id="A0A9N9G901"/>
<dbReference type="Proteomes" id="UP000789508">
    <property type="component" value="Unassembled WGS sequence"/>
</dbReference>
<evidence type="ECO:0000313" key="2">
    <source>
        <dbReference type="Proteomes" id="UP000789508"/>
    </source>
</evidence>
<dbReference type="EMBL" id="CAJVPS010003272">
    <property type="protein sequence ID" value="CAG8585742.1"/>
    <property type="molecule type" value="Genomic_DNA"/>
</dbReference>
<protein>
    <submittedName>
        <fullName evidence="1">5435_t:CDS:1</fullName>
    </submittedName>
</protein>
<proteinExistence type="predicted"/>